<name>A0A4Z1ESK1_9HELO</name>
<proteinExistence type="predicted"/>
<keyword evidence="2" id="KW-1185">Reference proteome</keyword>
<reference evidence="1 2" key="1">
    <citation type="submission" date="2017-12" db="EMBL/GenBank/DDBJ databases">
        <title>Comparative genomics of Botrytis spp.</title>
        <authorList>
            <person name="Valero-Jimenez C.A."/>
            <person name="Tapia P."/>
            <person name="Veloso J."/>
            <person name="Silva-Moreno E."/>
            <person name="Staats M."/>
            <person name="Valdes J.H."/>
            <person name="Van Kan J.A.L."/>
        </authorList>
    </citation>
    <scope>NUCLEOTIDE SEQUENCE [LARGE SCALE GENOMIC DNA]</scope>
    <source>
        <strain evidence="1 2">Bt9001</strain>
    </source>
</reference>
<dbReference type="AlphaFoldDB" id="A0A4Z1ESK1"/>
<evidence type="ECO:0000313" key="1">
    <source>
        <dbReference type="EMBL" id="TGO11867.1"/>
    </source>
</evidence>
<dbReference type="Proteomes" id="UP000297777">
    <property type="component" value="Unassembled WGS sequence"/>
</dbReference>
<organism evidence="1 2">
    <name type="scientific">Botrytis tulipae</name>
    <dbReference type="NCBI Taxonomy" id="87230"/>
    <lineage>
        <taxon>Eukaryota</taxon>
        <taxon>Fungi</taxon>
        <taxon>Dikarya</taxon>
        <taxon>Ascomycota</taxon>
        <taxon>Pezizomycotina</taxon>
        <taxon>Leotiomycetes</taxon>
        <taxon>Helotiales</taxon>
        <taxon>Sclerotiniaceae</taxon>
        <taxon>Botrytis</taxon>
    </lineage>
</organism>
<evidence type="ECO:0000313" key="2">
    <source>
        <dbReference type="Proteomes" id="UP000297777"/>
    </source>
</evidence>
<sequence>MYSSSSTLLYSIYQSPNMWMRSKEPPINFLHSKPKPKSKPKPTRTRCRSRQILNKYIYQYEYKEARELKQ</sequence>
<accession>A0A4Z1ESK1</accession>
<dbReference type="EMBL" id="PQXH01000100">
    <property type="protein sequence ID" value="TGO11867.1"/>
    <property type="molecule type" value="Genomic_DNA"/>
</dbReference>
<gene>
    <name evidence="1" type="ORF">BTUL_0100g00440</name>
</gene>
<comment type="caution">
    <text evidence="1">The sequence shown here is derived from an EMBL/GenBank/DDBJ whole genome shotgun (WGS) entry which is preliminary data.</text>
</comment>
<protein>
    <submittedName>
        <fullName evidence="1">Uncharacterized protein</fullName>
    </submittedName>
</protein>